<evidence type="ECO:0000313" key="3">
    <source>
        <dbReference type="Proteomes" id="UP000823749"/>
    </source>
</evidence>
<evidence type="ECO:0000313" key="2">
    <source>
        <dbReference type="EMBL" id="KAG5547769.1"/>
    </source>
</evidence>
<feature type="domain" description="Amidase" evidence="1">
    <location>
        <begin position="2"/>
        <end position="75"/>
    </location>
</feature>
<dbReference type="Gene3D" id="3.90.1300.10">
    <property type="entry name" value="Amidase signature (AS) domain"/>
    <property type="match status" value="1"/>
</dbReference>
<dbReference type="InterPro" id="IPR036928">
    <property type="entry name" value="AS_sf"/>
</dbReference>
<dbReference type="AlphaFoldDB" id="A0AAV6K607"/>
<sequence>MKLRRAGAIILGKASLSECMDFRSLTAPEGWSARGGQGKRYCTDNVVQNPYVLPASPCDSSSGSAISVAANMVAVLCGYSPTLEIFFGLFRPTNIANNRY</sequence>
<dbReference type="SUPFAM" id="SSF75304">
    <property type="entry name" value="Amidase signature (AS) enzymes"/>
    <property type="match status" value="1"/>
</dbReference>
<dbReference type="EMBL" id="JACTNZ010000005">
    <property type="protein sequence ID" value="KAG5547769.1"/>
    <property type="molecule type" value="Genomic_DNA"/>
</dbReference>
<evidence type="ECO:0000259" key="1">
    <source>
        <dbReference type="Pfam" id="PF01425"/>
    </source>
</evidence>
<comment type="caution">
    <text evidence="2">The sequence shown here is derived from an EMBL/GenBank/DDBJ whole genome shotgun (WGS) entry which is preliminary data.</text>
</comment>
<proteinExistence type="predicted"/>
<protein>
    <recommendedName>
        <fullName evidence="1">Amidase domain-containing protein</fullName>
    </recommendedName>
</protein>
<dbReference type="Proteomes" id="UP000823749">
    <property type="component" value="Chromosome 5"/>
</dbReference>
<keyword evidence="3" id="KW-1185">Reference proteome</keyword>
<gene>
    <name evidence="2" type="ORF">RHGRI_013456</name>
</gene>
<accession>A0AAV6K607</accession>
<dbReference type="InterPro" id="IPR023631">
    <property type="entry name" value="Amidase_dom"/>
</dbReference>
<dbReference type="Pfam" id="PF01425">
    <property type="entry name" value="Amidase"/>
    <property type="match status" value="1"/>
</dbReference>
<dbReference type="PANTHER" id="PTHR42678">
    <property type="entry name" value="AMIDASE"/>
    <property type="match status" value="1"/>
</dbReference>
<reference evidence="2" key="1">
    <citation type="submission" date="2020-08" db="EMBL/GenBank/DDBJ databases">
        <title>Plant Genome Project.</title>
        <authorList>
            <person name="Zhang R.-G."/>
        </authorList>
    </citation>
    <scope>NUCLEOTIDE SEQUENCE</scope>
    <source>
        <strain evidence="2">WSP0</strain>
        <tissue evidence="2">Leaf</tissue>
    </source>
</reference>
<name>A0AAV6K607_9ERIC</name>
<dbReference type="PANTHER" id="PTHR42678:SF34">
    <property type="entry name" value="OS04G0183300 PROTEIN"/>
    <property type="match status" value="1"/>
</dbReference>
<organism evidence="2 3">
    <name type="scientific">Rhododendron griersonianum</name>
    <dbReference type="NCBI Taxonomy" id="479676"/>
    <lineage>
        <taxon>Eukaryota</taxon>
        <taxon>Viridiplantae</taxon>
        <taxon>Streptophyta</taxon>
        <taxon>Embryophyta</taxon>
        <taxon>Tracheophyta</taxon>
        <taxon>Spermatophyta</taxon>
        <taxon>Magnoliopsida</taxon>
        <taxon>eudicotyledons</taxon>
        <taxon>Gunneridae</taxon>
        <taxon>Pentapetalae</taxon>
        <taxon>asterids</taxon>
        <taxon>Ericales</taxon>
        <taxon>Ericaceae</taxon>
        <taxon>Ericoideae</taxon>
        <taxon>Rhodoreae</taxon>
        <taxon>Rhododendron</taxon>
    </lineage>
</organism>